<dbReference type="InterPro" id="IPR039261">
    <property type="entry name" value="FNR_nucleotide-bd"/>
</dbReference>
<evidence type="ECO:0000256" key="2">
    <source>
        <dbReference type="ARBA" id="ARBA00022714"/>
    </source>
</evidence>
<dbReference type="InterPro" id="IPR001433">
    <property type="entry name" value="OxRdtase_FAD/NAD-bd"/>
</dbReference>
<evidence type="ECO:0000256" key="4">
    <source>
        <dbReference type="ARBA" id="ARBA00023002"/>
    </source>
</evidence>
<keyword evidence="6" id="KW-0411">Iron-sulfur</keyword>
<keyword evidence="4" id="KW-0560">Oxidoreductase</keyword>
<dbReference type="PROSITE" id="PS51085">
    <property type="entry name" value="2FE2S_FER_2"/>
    <property type="match status" value="1"/>
</dbReference>
<dbReference type="SUPFAM" id="SSF54292">
    <property type="entry name" value="2Fe-2S ferredoxin-like"/>
    <property type="match status" value="1"/>
</dbReference>
<dbReference type="PROSITE" id="PS00197">
    <property type="entry name" value="2FE2S_FER_1"/>
    <property type="match status" value="1"/>
</dbReference>
<dbReference type="PRINTS" id="PR00409">
    <property type="entry name" value="PHDIOXRDTASE"/>
</dbReference>
<gene>
    <name evidence="9" type="ORF">GPA26_11150</name>
</gene>
<dbReference type="CDD" id="cd06185">
    <property type="entry name" value="PDR_like"/>
    <property type="match status" value="1"/>
</dbReference>
<evidence type="ECO:0000259" key="8">
    <source>
        <dbReference type="PROSITE" id="PS51384"/>
    </source>
</evidence>
<keyword evidence="3" id="KW-0479">Metal-binding</keyword>
<keyword evidence="5" id="KW-0408">Iron</keyword>
<evidence type="ECO:0000259" key="7">
    <source>
        <dbReference type="PROSITE" id="PS51085"/>
    </source>
</evidence>
<dbReference type="PANTHER" id="PTHR47354">
    <property type="entry name" value="NADH OXIDOREDUCTASE HCR"/>
    <property type="match status" value="1"/>
</dbReference>
<dbReference type="Gene3D" id="2.40.30.10">
    <property type="entry name" value="Translation factors"/>
    <property type="match status" value="1"/>
</dbReference>
<evidence type="ECO:0000256" key="6">
    <source>
        <dbReference type="ARBA" id="ARBA00023014"/>
    </source>
</evidence>
<keyword evidence="10" id="KW-1185">Reference proteome</keyword>
<evidence type="ECO:0000313" key="9">
    <source>
        <dbReference type="EMBL" id="NMF89030.1"/>
    </source>
</evidence>
<dbReference type="CDD" id="cd00207">
    <property type="entry name" value="fer2"/>
    <property type="match status" value="1"/>
</dbReference>
<dbReference type="EMBL" id="WTVR01000018">
    <property type="protein sequence ID" value="NMF89030.1"/>
    <property type="molecule type" value="Genomic_DNA"/>
</dbReference>
<sequence>MTTDETVTMRVEAMRYEAEGILSIELAAPDGAELPVVAAGAHVDLFLPNGIARSYSLVVPRSSPRAYVVGVLLDRSSRGGSRYIHEQLRVGQEIPVSRPRNHFVLDEDAGDTVLLAGGIGITPIYSMYARLVALGRPVRLLYSVRSRRQAAFARDIERLGGATDWHIDDEAGGPPDLKAYLARFDAKAHFYCCGPTPMIDRFEAVCEELGYPNVHVERFAARTDQAPAEGGGAYELVLQRSRRSLHVAAGESLISVLQANRIEVPFNCQEGVCGSCETRIIEGEADHRDSVLSKAERAANKSMMVCVSGCKGARLVLDL</sequence>
<dbReference type="Proteomes" id="UP000652074">
    <property type="component" value="Unassembled WGS sequence"/>
</dbReference>
<evidence type="ECO:0000256" key="1">
    <source>
        <dbReference type="ARBA" id="ARBA00022630"/>
    </source>
</evidence>
<dbReference type="InterPro" id="IPR017927">
    <property type="entry name" value="FAD-bd_FR_type"/>
</dbReference>
<evidence type="ECO:0000256" key="5">
    <source>
        <dbReference type="ARBA" id="ARBA00023004"/>
    </source>
</evidence>
<dbReference type="InterPro" id="IPR050415">
    <property type="entry name" value="MRET"/>
</dbReference>
<feature type="domain" description="2Fe-2S ferredoxin-type" evidence="7">
    <location>
        <begin position="234"/>
        <end position="319"/>
    </location>
</feature>
<comment type="caution">
    <text evidence="9">The sequence shown here is derived from an EMBL/GenBank/DDBJ whole genome shotgun (WGS) entry which is preliminary data.</text>
</comment>
<dbReference type="Pfam" id="PF00175">
    <property type="entry name" value="NAD_binding_1"/>
    <property type="match status" value="1"/>
</dbReference>
<accession>A0ABX1MM40</accession>
<dbReference type="PROSITE" id="PS51384">
    <property type="entry name" value="FAD_FR"/>
    <property type="match status" value="1"/>
</dbReference>
<dbReference type="SUPFAM" id="SSF63380">
    <property type="entry name" value="Riboflavin synthase domain-like"/>
    <property type="match status" value="1"/>
</dbReference>
<proteinExistence type="predicted"/>
<dbReference type="InterPro" id="IPR006058">
    <property type="entry name" value="2Fe2S_fd_BS"/>
</dbReference>
<dbReference type="InterPro" id="IPR012675">
    <property type="entry name" value="Beta-grasp_dom_sf"/>
</dbReference>
<dbReference type="PANTHER" id="PTHR47354:SF1">
    <property type="entry name" value="CARNITINE MONOOXYGENASE REDUCTASE SUBUNIT"/>
    <property type="match status" value="1"/>
</dbReference>
<evidence type="ECO:0000313" key="10">
    <source>
        <dbReference type="Proteomes" id="UP000652074"/>
    </source>
</evidence>
<name>A0ABX1MM40_9RHOO</name>
<dbReference type="SUPFAM" id="SSF52343">
    <property type="entry name" value="Ferredoxin reductase-like, C-terminal NADP-linked domain"/>
    <property type="match status" value="1"/>
</dbReference>
<dbReference type="Gene3D" id="3.10.20.30">
    <property type="match status" value="1"/>
</dbReference>
<dbReference type="InterPro" id="IPR001041">
    <property type="entry name" value="2Fe-2S_ferredoxin-type"/>
</dbReference>
<dbReference type="InterPro" id="IPR017938">
    <property type="entry name" value="Riboflavin_synthase-like_b-brl"/>
</dbReference>
<keyword evidence="2" id="KW-0001">2Fe-2S</keyword>
<dbReference type="Gene3D" id="3.40.50.80">
    <property type="entry name" value="Nucleotide-binding domain of ferredoxin-NADP reductase (FNR) module"/>
    <property type="match status" value="1"/>
</dbReference>
<evidence type="ECO:0000256" key="3">
    <source>
        <dbReference type="ARBA" id="ARBA00022723"/>
    </source>
</evidence>
<dbReference type="Pfam" id="PF00111">
    <property type="entry name" value="Fer2"/>
    <property type="match status" value="1"/>
</dbReference>
<dbReference type="InterPro" id="IPR036010">
    <property type="entry name" value="2Fe-2S_ferredoxin-like_sf"/>
</dbReference>
<reference evidence="9 10" key="1">
    <citation type="submission" date="2019-12" db="EMBL/GenBank/DDBJ databases">
        <title>Comparative genomics gives insights into the taxonomy of the Azoarcus-Aromatoleum group and reveals separate origins of nif in the plant-associated Azoarcus and non-plant-associated Aromatoleum sub-groups.</title>
        <authorList>
            <person name="Lafos M."/>
            <person name="Maluk M."/>
            <person name="Batista M."/>
            <person name="Junghare M."/>
            <person name="Carmona M."/>
            <person name="Faoro H."/>
            <person name="Cruz L.M."/>
            <person name="Battistoni F."/>
            <person name="De Souza E."/>
            <person name="Pedrosa F."/>
            <person name="Chen W.-M."/>
            <person name="Poole P.S."/>
            <person name="Dixon R.A."/>
            <person name="James E.K."/>
        </authorList>
    </citation>
    <scope>NUCLEOTIDE SEQUENCE [LARGE SCALE GENOMIC DNA]</scope>
    <source>
        <strain evidence="9 10">ToN1</strain>
    </source>
</reference>
<organism evidence="9 10">
    <name type="scientific">Aromatoleum petrolei</name>
    <dbReference type="NCBI Taxonomy" id="76116"/>
    <lineage>
        <taxon>Bacteria</taxon>
        <taxon>Pseudomonadati</taxon>
        <taxon>Pseudomonadota</taxon>
        <taxon>Betaproteobacteria</taxon>
        <taxon>Rhodocyclales</taxon>
        <taxon>Rhodocyclaceae</taxon>
        <taxon>Aromatoleum</taxon>
    </lineage>
</organism>
<protein>
    <submittedName>
        <fullName evidence="9">2Fe-2S iron-sulfur cluster binding domain-containing protein</fullName>
    </submittedName>
</protein>
<feature type="domain" description="FAD-binding FR-type" evidence="8">
    <location>
        <begin position="4"/>
        <end position="106"/>
    </location>
</feature>
<dbReference type="RefSeq" id="WP_169206404.1">
    <property type="nucleotide sequence ID" value="NZ_CP059560.1"/>
</dbReference>
<keyword evidence="1" id="KW-0285">Flavoprotein</keyword>